<organism evidence="1 2">
    <name type="scientific">Marinovum algicola</name>
    <dbReference type="NCBI Taxonomy" id="42444"/>
    <lineage>
        <taxon>Bacteria</taxon>
        <taxon>Pseudomonadati</taxon>
        <taxon>Pseudomonadota</taxon>
        <taxon>Alphaproteobacteria</taxon>
        <taxon>Rhodobacterales</taxon>
        <taxon>Roseobacteraceae</taxon>
        <taxon>Marinovum</taxon>
    </lineage>
</organism>
<dbReference type="Gene3D" id="3.30.530.20">
    <property type="match status" value="1"/>
</dbReference>
<gene>
    <name evidence="1" type="ORF">SAMN04487940_10464</name>
</gene>
<name>A0A975W8V4_9RHOB</name>
<proteinExistence type="predicted"/>
<dbReference type="InterPro" id="IPR023393">
    <property type="entry name" value="START-like_dom_sf"/>
</dbReference>
<protein>
    <recommendedName>
        <fullName evidence="3">SRPBCC family protein</fullName>
    </recommendedName>
</protein>
<evidence type="ECO:0000313" key="1">
    <source>
        <dbReference type="EMBL" id="SEJ21073.1"/>
    </source>
</evidence>
<reference evidence="1 2" key="1">
    <citation type="submission" date="2016-10" db="EMBL/GenBank/DDBJ databases">
        <authorList>
            <person name="Varghese N."/>
            <person name="Submissions S."/>
        </authorList>
    </citation>
    <scope>NUCLEOTIDE SEQUENCE [LARGE SCALE GENOMIC DNA]</scope>
    <source>
        <strain evidence="1 2">FF3</strain>
    </source>
</reference>
<comment type="caution">
    <text evidence="1">The sequence shown here is derived from an EMBL/GenBank/DDBJ whole genome shotgun (WGS) entry which is preliminary data.</text>
</comment>
<evidence type="ECO:0008006" key="3">
    <source>
        <dbReference type="Google" id="ProtNLM"/>
    </source>
</evidence>
<dbReference type="AlphaFoldDB" id="A0A975W8V4"/>
<keyword evidence="2" id="KW-1185">Reference proteome</keyword>
<sequence length="159" mass="17632">MEFTSQEDIEAPIDKVFAALSDFETMERQAMRRGVKVRRHGAPAGVGTDPEASQRWTAGFKFRGREMEADIALLRILPPEALAFAGKAGGMETEMTIDLTALTPNRTRMNVQARLAPRTLSARLLVQSLKLAKARMTRKFSVRVAQFAKTIEGRARKAA</sequence>
<dbReference type="RefSeq" id="WP_074835882.1">
    <property type="nucleotide sequence ID" value="NZ_CATLQZ010000013.1"/>
</dbReference>
<dbReference type="EMBL" id="FNYY01000004">
    <property type="protein sequence ID" value="SEJ21073.1"/>
    <property type="molecule type" value="Genomic_DNA"/>
</dbReference>
<accession>A0A975W8V4</accession>
<dbReference type="Proteomes" id="UP000182932">
    <property type="component" value="Unassembled WGS sequence"/>
</dbReference>
<dbReference type="GeneID" id="80817754"/>
<evidence type="ECO:0000313" key="2">
    <source>
        <dbReference type="Proteomes" id="UP000182932"/>
    </source>
</evidence>
<dbReference type="SUPFAM" id="SSF55961">
    <property type="entry name" value="Bet v1-like"/>
    <property type="match status" value="1"/>
</dbReference>